<name>A0ABD2ESV9_DAUMA</name>
<dbReference type="InterPro" id="IPR005388">
    <property type="entry name" value="G2A_lysphc_rcpt"/>
</dbReference>
<dbReference type="SUPFAM" id="SSF81321">
    <property type="entry name" value="Family A G protein-coupled receptor-like"/>
    <property type="match status" value="1"/>
</dbReference>
<dbReference type="EMBL" id="JBFSEQ010000002">
    <property type="protein sequence ID" value="KAL2789427.1"/>
    <property type="molecule type" value="Genomic_DNA"/>
</dbReference>
<dbReference type="GO" id="GO:0005886">
    <property type="term" value="C:plasma membrane"/>
    <property type="evidence" value="ECO:0007669"/>
    <property type="project" value="UniProtKB-SubCell"/>
</dbReference>
<feature type="transmembrane region" description="Helical" evidence="13">
    <location>
        <begin position="58"/>
        <end position="82"/>
    </location>
</feature>
<dbReference type="InterPro" id="IPR017452">
    <property type="entry name" value="GPCR_Rhodpsn_7TM"/>
</dbReference>
<evidence type="ECO:0000256" key="9">
    <source>
        <dbReference type="ARBA" id="ARBA00023170"/>
    </source>
</evidence>
<keyword evidence="6 12" id="KW-0297">G-protein coupled receptor</keyword>
<dbReference type="FunFam" id="1.20.1070.10:FF:000065">
    <property type="entry name" value="G-protein coupled receptor 4"/>
    <property type="match status" value="1"/>
</dbReference>
<reference evidence="15 16" key="1">
    <citation type="journal article" date="2024" name="G3 (Bethesda)">
        <title>A hybrid genome assembly of the endangered aye-aye (Daubentonia madagascariensis).</title>
        <authorList>
            <person name="Versoza C.J."/>
            <person name="Pfeifer S.P."/>
        </authorList>
    </citation>
    <scope>NUCLEOTIDE SEQUENCE [LARGE SCALE GENOMIC DNA]</scope>
    <source>
        <strain evidence="15">6821</strain>
    </source>
</reference>
<organism evidence="15 16">
    <name type="scientific">Daubentonia madagascariensis</name>
    <name type="common">Aye-aye</name>
    <name type="synonym">Sciurus madagascariensis</name>
    <dbReference type="NCBI Taxonomy" id="31869"/>
    <lineage>
        <taxon>Eukaryota</taxon>
        <taxon>Metazoa</taxon>
        <taxon>Chordata</taxon>
        <taxon>Craniata</taxon>
        <taxon>Vertebrata</taxon>
        <taxon>Euteleostomi</taxon>
        <taxon>Mammalia</taxon>
        <taxon>Eutheria</taxon>
        <taxon>Euarchontoglires</taxon>
        <taxon>Primates</taxon>
        <taxon>Strepsirrhini</taxon>
        <taxon>Chiromyiformes</taxon>
        <taxon>Daubentoniidae</taxon>
        <taxon>Daubentonia</taxon>
    </lineage>
</organism>
<evidence type="ECO:0000256" key="13">
    <source>
        <dbReference type="SAM" id="Phobius"/>
    </source>
</evidence>
<feature type="transmembrane region" description="Helical" evidence="13">
    <location>
        <begin position="142"/>
        <end position="160"/>
    </location>
</feature>
<evidence type="ECO:0000256" key="2">
    <source>
        <dbReference type="ARBA" id="ARBA00010663"/>
    </source>
</evidence>
<feature type="domain" description="G-protein coupled receptors family 1 profile" evidence="14">
    <location>
        <begin position="41"/>
        <end position="290"/>
    </location>
</feature>
<keyword evidence="16" id="KW-1185">Reference proteome</keyword>
<sequence length="369" mass="41021">NSTLVTPCALWAPENCNVSFEESRVVLVVVYSTVCTLGLPANCLTAWLTLLQALQGNVLAVYLFCLALCELLYVGTLPLWVIYVQNRHCWTLGLWACKATAYIFFCNIYVSILFLCCISCDRFVAVVYALESRGHRRQKTAIVISASIFILVGLVHYPVFDMEDKETCFETLHMDSRVAGYHYARFTVGFAAPLSVIVFTNHRILRSVRQSTGLSAAQKARVRRSAVAVVLIFLLCFAPYHLVLLVKAAAFSYYKGDPDAVCTFEARLYTASMVFLCLSTVNSVADPIIYVLATDHSRQEVSRIHKGWKKWSMKTDVTKLPCSKDSGETGSPTALTNHYSFSGSVHPPGSQQGMWGSLCPLRRLGEESC</sequence>
<dbReference type="Gene3D" id="1.20.1070.10">
    <property type="entry name" value="Rhodopsin 7-helix transmembrane proteins"/>
    <property type="match status" value="1"/>
</dbReference>
<evidence type="ECO:0000256" key="6">
    <source>
        <dbReference type="ARBA" id="ARBA00023040"/>
    </source>
</evidence>
<keyword evidence="11 12" id="KW-0807">Transducer</keyword>
<dbReference type="AlphaFoldDB" id="A0ABD2ESV9"/>
<dbReference type="PROSITE" id="PS00237">
    <property type="entry name" value="G_PROTEIN_RECEP_F1_1"/>
    <property type="match status" value="1"/>
</dbReference>
<feature type="transmembrane region" description="Helical" evidence="13">
    <location>
        <begin position="28"/>
        <end position="51"/>
    </location>
</feature>
<keyword evidence="4 12" id="KW-0812">Transmembrane</keyword>
<feature type="transmembrane region" description="Helical" evidence="13">
    <location>
        <begin position="102"/>
        <end position="130"/>
    </location>
</feature>
<dbReference type="PROSITE" id="PS50262">
    <property type="entry name" value="G_PROTEIN_RECEP_F1_2"/>
    <property type="match status" value="1"/>
</dbReference>
<evidence type="ECO:0000256" key="12">
    <source>
        <dbReference type="RuleBase" id="RU000688"/>
    </source>
</evidence>
<evidence type="ECO:0000256" key="10">
    <source>
        <dbReference type="ARBA" id="ARBA00023180"/>
    </source>
</evidence>
<keyword evidence="8" id="KW-1015">Disulfide bond</keyword>
<keyword evidence="10" id="KW-0325">Glycoprotein</keyword>
<comment type="caution">
    <text evidence="15">The sequence shown here is derived from an EMBL/GenBank/DDBJ whole genome shotgun (WGS) entry which is preliminary data.</text>
</comment>
<evidence type="ECO:0000256" key="7">
    <source>
        <dbReference type="ARBA" id="ARBA00023136"/>
    </source>
</evidence>
<dbReference type="GO" id="GO:0004930">
    <property type="term" value="F:G protein-coupled receptor activity"/>
    <property type="evidence" value="ECO:0007669"/>
    <property type="project" value="UniProtKB-KW"/>
</dbReference>
<dbReference type="PRINTS" id="PR01563">
    <property type="entry name" value="G2ARECEPTOR"/>
</dbReference>
<dbReference type="Proteomes" id="UP001610411">
    <property type="component" value="Unassembled WGS sequence"/>
</dbReference>
<keyword evidence="3" id="KW-1003">Cell membrane</keyword>
<evidence type="ECO:0000256" key="8">
    <source>
        <dbReference type="ARBA" id="ARBA00023157"/>
    </source>
</evidence>
<feature type="non-terminal residue" evidence="15">
    <location>
        <position position="1"/>
    </location>
</feature>
<evidence type="ECO:0000313" key="15">
    <source>
        <dbReference type="EMBL" id="KAL2789427.1"/>
    </source>
</evidence>
<dbReference type="PANTHER" id="PTHR24234">
    <property type="entry name" value="LYSOPHOSPHATIDIC ACID RECEPTOR 5/SPHINGOSYLPHOSPHORYLCHOLINE RECEPTOR"/>
    <property type="match status" value="1"/>
</dbReference>
<feature type="transmembrane region" description="Helical" evidence="13">
    <location>
        <begin position="226"/>
        <end position="248"/>
    </location>
</feature>
<evidence type="ECO:0000256" key="3">
    <source>
        <dbReference type="ARBA" id="ARBA00022475"/>
    </source>
</evidence>
<evidence type="ECO:0000256" key="1">
    <source>
        <dbReference type="ARBA" id="ARBA00004651"/>
    </source>
</evidence>
<keyword evidence="9 12" id="KW-0675">Receptor</keyword>
<keyword evidence="7 13" id="KW-0472">Membrane</keyword>
<proteinExistence type="inferred from homology"/>
<dbReference type="PANTHER" id="PTHR24234:SF7">
    <property type="entry name" value="G-PROTEIN COUPLED RECEPTOR 132-RELATED"/>
    <property type="match status" value="1"/>
</dbReference>
<keyword evidence="5 13" id="KW-1133">Transmembrane helix</keyword>
<evidence type="ECO:0000256" key="4">
    <source>
        <dbReference type="ARBA" id="ARBA00022692"/>
    </source>
</evidence>
<dbReference type="Pfam" id="PF00001">
    <property type="entry name" value="7tm_1"/>
    <property type="match status" value="1"/>
</dbReference>
<gene>
    <name evidence="15" type="ORF">WCI35_004237</name>
</gene>
<evidence type="ECO:0000256" key="11">
    <source>
        <dbReference type="ARBA" id="ARBA00023224"/>
    </source>
</evidence>
<evidence type="ECO:0000256" key="5">
    <source>
        <dbReference type="ARBA" id="ARBA00022989"/>
    </source>
</evidence>
<feature type="transmembrane region" description="Helical" evidence="13">
    <location>
        <begin position="268"/>
        <end position="293"/>
    </location>
</feature>
<evidence type="ECO:0000259" key="14">
    <source>
        <dbReference type="PROSITE" id="PS50262"/>
    </source>
</evidence>
<dbReference type="PRINTS" id="PR00237">
    <property type="entry name" value="GPCRRHODOPSN"/>
</dbReference>
<evidence type="ECO:0000313" key="16">
    <source>
        <dbReference type="Proteomes" id="UP001610411"/>
    </source>
</evidence>
<protein>
    <submittedName>
        <fullName evidence="15">G-protein coupled receptor 132 isoform 1</fullName>
    </submittedName>
</protein>
<comment type="similarity">
    <text evidence="2 12">Belongs to the G-protein coupled receptor 1 family.</text>
</comment>
<accession>A0ABD2ESV9</accession>
<feature type="transmembrane region" description="Helical" evidence="13">
    <location>
        <begin position="180"/>
        <end position="205"/>
    </location>
</feature>
<comment type="subcellular location">
    <subcellularLocation>
        <location evidence="1">Cell membrane</location>
        <topology evidence="1">Multi-pass membrane protein</topology>
    </subcellularLocation>
</comment>
<dbReference type="InterPro" id="IPR000276">
    <property type="entry name" value="GPCR_Rhodpsn"/>
</dbReference>